<evidence type="ECO:0000256" key="1">
    <source>
        <dbReference type="SAM" id="MobiDB-lite"/>
    </source>
</evidence>
<reference evidence="3" key="1">
    <citation type="submission" date="2021-02" db="EMBL/GenBank/DDBJ databases">
        <authorList>
            <person name="Nowell W R."/>
        </authorList>
    </citation>
    <scope>NUCLEOTIDE SEQUENCE</scope>
</reference>
<evidence type="ECO:0000313" key="3">
    <source>
        <dbReference type="EMBL" id="CAF0846802.1"/>
    </source>
</evidence>
<gene>
    <name evidence="3" type="ORF">EDS130_LOCUS7112</name>
</gene>
<keyword evidence="2" id="KW-0812">Transmembrane</keyword>
<dbReference type="Proteomes" id="UP000663852">
    <property type="component" value="Unassembled WGS sequence"/>
</dbReference>
<keyword evidence="2" id="KW-0472">Membrane</keyword>
<dbReference type="OrthoDB" id="10019483at2759"/>
<proteinExistence type="predicted"/>
<organism evidence="3 4">
    <name type="scientific">Adineta ricciae</name>
    <name type="common">Rotifer</name>
    <dbReference type="NCBI Taxonomy" id="249248"/>
    <lineage>
        <taxon>Eukaryota</taxon>
        <taxon>Metazoa</taxon>
        <taxon>Spiralia</taxon>
        <taxon>Gnathifera</taxon>
        <taxon>Rotifera</taxon>
        <taxon>Eurotatoria</taxon>
        <taxon>Bdelloidea</taxon>
        <taxon>Adinetida</taxon>
        <taxon>Adinetidae</taxon>
        <taxon>Adineta</taxon>
    </lineage>
</organism>
<accession>A0A813W1S2</accession>
<dbReference type="AlphaFoldDB" id="A0A813W1S2"/>
<comment type="caution">
    <text evidence="3">The sequence shown here is derived from an EMBL/GenBank/DDBJ whole genome shotgun (WGS) entry which is preliminary data.</text>
</comment>
<feature type="transmembrane region" description="Helical" evidence="2">
    <location>
        <begin position="14"/>
        <end position="37"/>
    </location>
</feature>
<feature type="region of interest" description="Disordered" evidence="1">
    <location>
        <begin position="62"/>
        <end position="90"/>
    </location>
</feature>
<protein>
    <submittedName>
        <fullName evidence="3">Uncharacterized protein</fullName>
    </submittedName>
</protein>
<dbReference type="EMBL" id="CAJNOJ010000021">
    <property type="protein sequence ID" value="CAF0846802.1"/>
    <property type="molecule type" value="Genomic_DNA"/>
</dbReference>
<sequence length="178" mass="19394">MFPQYAQRQTGGEIAIWLLITVGALLIPIVAIAICCIRRQYRGHFSRSVLLGKRTSSQFDGKSYPASYNGPYAESGHEDGDTTSRTSSLKKQHVHWTVGSETNQSSSIKKQPWSDDNILTTTTLTESPSSHRRSSAFKHLIQTAIIPAGSTVPSTDASQVLALSKEIASIPTGNDYIV</sequence>
<keyword evidence="2" id="KW-1133">Transmembrane helix</keyword>
<evidence type="ECO:0000256" key="2">
    <source>
        <dbReference type="SAM" id="Phobius"/>
    </source>
</evidence>
<evidence type="ECO:0000313" key="4">
    <source>
        <dbReference type="Proteomes" id="UP000663852"/>
    </source>
</evidence>
<name>A0A813W1S2_ADIRI</name>